<protein>
    <submittedName>
        <fullName evidence="1">Uncharacterized protein</fullName>
    </submittedName>
</protein>
<sequence>MTEVDGITVWYQPEVGGYRKPIVVDWEPGFLKGLRIKERRV</sequence>
<gene>
    <name evidence="1" type="ORF">DSLASN_48010</name>
</gene>
<dbReference type="EMBL" id="AP024488">
    <property type="protein sequence ID" value="BCS99169.1"/>
    <property type="molecule type" value="Genomic_DNA"/>
</dbReference>
<accession>A0ABN6F9S2</accession>
<dbReference type="RefSeq" id="WP_255718972.1">
    <property type="nucleotide sequence ID" value="NZ_AP024488.1"/>
</dbReference>
<reference evidence="1 2" key="1">
    <citation type="submission" date="2021-02" db="EMBL/GenBank/DDBJ databases">
        <title>Complete genome of Desulfoluna sp. strain ASN36.</title>
        <authorList>
            <person name="Takahashi A."/>
            <person name="Kojima H."/>
            <person name="Fukui M."/>
        </authorList>
    </citation>
    <scope>NUCLEOTIDE SEQUENCE [LARGE SCALE GENOMIC DNA]</scope>
    <source>
        <strain evidence="1 2">ASN36</strain>
    </source>
</reference>
<dbReference type="Proteomes" id="UP001320148">
    <property type="component" value="Chromosome"/>
</dbReference>
<organism evidence="1 2">
    <name type="scientific">Desulfoluna limicola</name>
    <dbReference type="NCBI Taxonomy" id="2810562"/>
    <lineage>
        <taxon>Bacteria</taxon>
        <taxon>Pseudomonadati</taxon>
        <taxon>Thermodesulfobacteriota</taxon>
        <taxon>Desulfobacteria</taxon>
        <taxon>Desulfobacterales</taxon>
        <taxon>Desulfolunaceae</taxon>
        <taxon>Desulfoluna</taxon>
    </lineage>
</organism>
<evidence type="ECO:0000313" key="1">
    <source>
        <dbReference type="EMBL" id="BCS99169.1"/>
    </source>
</evidence>
<name>A0ABN6F9S2_9BACT</name>
<evidence type="ECO:0000313" key="2">
    <source>
        <dbReference type="Proteomes" id="UP001320148"/>
    </source>
</evidence>
<keyword evidence="2" id="KW-1185">Reference proteome</keyword>
<proteinExistence type="predicted"/>